<feature type="compositionally biased region" description="Low complexity" evidence="1">
    <location>
        <begin position="145"/>
        <end position="156"/>
    </location>
</feature>
<protein>
    <submittedName>
        <fullName evidence="2">Uncharacterized protein</fullName>
    </submittedName>
</protein>
<feature type="region of interest" description="Disordered" evidence="1">
    <location>
        <begin position="123"/>
        <end position="178"/>
    </location>
</feature>
<reference evidence="2 3" key="1">
    <citation type="journal article" date="2020" name="Genome Biol. Evol.">
        <title>A new high-quality draft genome assembly of the Chinese cordyceps Ophiocordyceps sinensis.</title>
        <authorList>
            <person name="Shu R."/>
            <person name="Zhang J."/>
            <person name="Meng Q."/>
            <person name="Zhang H."/>
            <person name="Zhou G."/>
            <person name="Li M."/>
            <person name="Wu P."/>
            <person name="Zhao Y."/>
            <person name="Chen C."/>
            <person name="Qin Q."/>
        </authorList>
    </citation>
    <scope>NUCLEOTIDE SEQUENCE [LARGE SCALE GENOMIC DNA]</scope>
    <source>
        <strain evidence="2 3">IOZ07</strain>
    </source>
</reference>
<evidence type="ECO:0000313" key="3">
    <source>
        <dbReference type="Proteomes" id="UP000557566"/>
    </source>
</evidence>
<proteinExistence type="predicted"/>
<gene>
    <name evidence="2" type="ORF">G6O67_005070</name>
</gene>
<dbReference type="AlphaFoldDB" id="A0A8H4V5J1"/>
<dbReference type="OrthoDB" id="4923338at2759"/>
<feature type="compositionally biased region" description="Acidic residues" evidence="1">
    <location>
        <begin position="381"/>
        <end position="399"/>
    </location>
</feature>
<feature type="region of interest" description="Disordered" evidence="1">
    <location>
        <begin position="373"/>
        <end position="399"/>
    </location>
</feature>
<name>A0A8H4V5J1_9HYPO</name>
<evidence type="ECO:0000313" key="2">
    <source>
        <dbReference type="EMBL" id="KAF4508728.1"/>
    </source>
</evidence>
<evidence type="ECO:0000256" key="1">
    <source>
        <dbReference type="SAM" id="MobiDB-lite"/>
    </source>
</evidence>
<dbReference type="EMBL" id="JAAVMX010000005">
    <property type="protein sequence ID" value="KAF4508728.1"/>
    <property type="molecule type" value="Genomic_DNA"/>
</dbReference>
<keyword evidence="3" id="KW-1185">Reference proteome</keyword>
<sequence>MTYYDTINSEADFAKKFQRTGAKSWDSLDKSDALHGGASHWSAAHLFASRVVCAKPQRRLALFTDGGFLPASGTGVHTCINRLIQGSTAGFRDNNEPRIVQQHQPDSLGYVWAALGRVLQAEPAGIAPDRPTRARQPPPEHGIYSSSTSMRVGSSSPASSTKESVGESAPSESSKASLYFEKPSSDPLEDLTVRLASCFIRCVINYAQPIDTTYTYPINFRDERVMHRFEYAPDKWIRAIDDGGLQAYDGQSFLQVALLEAKRSFQKFTLQGMPTVADETLGQLVGEALAFRSATKTEDINEDNCIIILAVTQYVKFFHFHITRHFLDELKRASPATDYLRVYSTEWFDLNMRDDRKEVVKHLLAILSWAGEQRRGRGEDESMDSVDDGGDDGDEFMED</sequence>
<organism evidence="2 3">
    <name type="scientific">Ophiocordyceps sinensis</name>
    <dbReference type="NCBI Taxonomy" id="72228"/>
    <lineage>
        <taxon>Eukaryota</taxon>
        <taxon>Fungi</taxon>
        <taxon>Dikarya</taxon>
        <taxon>Ascomycota</taxon>
        <taxon>Pezizomycotina</taxon>
        <taxon>Sordariomycetes</taxon>
        <taxon>Hypocreomycetidae</taxon>
        <taxon>Hypocreales</taxon>
        <taxon>Ophiocordycipitaceae</taxon>
        <taxon>Ophiocordyceps</taxon>
    </lineage>
</organism>
<comment type="caution">
    <text evidence="2">The sequence shown here is derived from an EMBL/GenBank/DDBJ whole genome shotgun (WGS) entry which is preliminary data.</text>
</comment>
<dbReference type="Proteomes" id="UP000557566">
    <property type="component" value="Unassembled WGS sequence"/>
</dbReference>
<accession>A0A8H4V5J1</accession>